<dbReference type="InterPro" id="IPR035093">
    <property type="entry name" value="RelE/ParE_toxin_dom_sf"/>
</dbReference>
<dbReference type="Pfam" id="PF05016">
    <property type="entry name" value="ParE_toxin"/>
    <property type="match status" value="1"/>
</dbReference>
<sequence>MSTTYSVIYSPQAFLDLTGLYEYIRFNLQVPKTAEKQVNRIKHAIRSLNTMPMRYPLVEWGPWHSVGIRRVPVDNYTVFYKVDENQMTVTVIRIFYSGRNIENIVNDPNN</sequence>
<keyword evidence="1" id="KW-1277">Toxin-antitoxin system</keyword>
<dbReference type="SUPFAM" id="SSF143011">
    <property type="entry name" value="RelE-like"/>
    <property type="match status" value="1"/>
</dbReference>
<reference evidence="2 3" key="1">
    <citation type="submission" date="2016-01" db="EMBL/GenBank/DDBJ databases">
        <authorList>
            <person name="Oliw E.H."/>
        </authorList>
    </citation>
    <scope>NUCLEOTIDE SEQUENCE [LARGE SCALE GENOMIC DNA]</scope>
    <source>
        <strain evidence="2 3">GED7760B</strain>
    </source>
</reference>
<dbReference type="InterPro" id="IPR007712">
    <property type="entry name" value="RelE/ParE_toxin"/>
</dbReference>
<evidence type="ECO:0000313" key="2">
    <source>
        <dbReference type="EMBL" id="KXA19154.1"/>
    </source>
</evidence>
<comment type="caution">
    <text evidence="2">The sequence shown here is derived from an EMBL/GenBank/DDBJ whole genome shotgun (WGS) entry which is preliminary data.</text>
</comment>
<evidence type="ECO:0000256" key="1">
    <source>
        <dbReference type="ARBA" id="ARBA00022649"/>
    </source>
</evidence>
<dbReference type="EMBL" id="LRQA01000012">
    <property type="protein sequence ID" value="KXA19154.1"/>
    <property type="molecule type" value="Genomic_DNA"/>
</dbReference>
<proteinExistence type="predicted"/>
<dbReference type="Proteomes" id="UP000070558">
    <property type="component" value="Unassembled WGS sequence"/>
</dbReference>
<organism evidence="2 3">
    <name type="scientific">Gardnerella vaginalis</name>
    <dbReference type="NCBI Taxonomy" id="2702"/>
    <lineage>
        <taxon>Bacteria</taxon>
        <taxon>Bacillati</taxon>
        <taxon>Actinomycetota</taxon>
        <taxon>Actinomycetes</taxon>
        <taxon>Bifidobacteriales</taxon>
        <taxon>Bifidobacteriaceae</taxon>
        <taxon>Gardnerella</taxon>
    </lineage>
</organism>
<dbReference type="RefSeq" id="WP_060786515.1">
    <property type="nucleotide sequence ID" value="NZ_JBLLQE010000006.1"/>
</dbReference>
<gene>
    <name evidence="2" type="ORF">HMPREF3216_00191</name>
</gene>
<dbReference type="Gene3D" id="3.30.2310.20">
    <property type="entry name" value="RelE-like"/>
    <property type="match status" value="1"/>
</dbReference>
<name>A0A133NS82_GARVA</name>
<dbReference type="NCBIfam" id="TIGR02385">
    <property type="entry name" value="RelE_StbE"/>
    <property type="match status" value="1"/>
</dbReference>
<protein>
    <submittedName>
        <fullName evidence="2">Toxin-antitoxin system, toxin component, RelE family</fullName>
    </submittedName>
</protein>
<evidence type="ECO:0000313" key="3">
    <source>
        <dbReference type="Proteomes" id="UP000070558"/>
    </source>
</evidence>
<dbReference type="OrthoDB" id="3268478at2"/>
<dbReference type="PATRIC" id="fig|2702.99.peg.189"/>
<dbReference type="AlphaFoldDB" id="A0A133NS82"/>
<accession>A0A133NS82</accession>